<keyword evidence="3" id="KW-0804">Transcription</keyword>
<protein>
    <submittedName>
        <fullName evidence="6">AraC family transcriptional regulator</fullName>
    </submittedName>
</protein>
<dbReference type="Pfam" id="PF12833">
    <property type="entry name" value="HTH_18"/>
    <property type="match status" value="1"/>
</dbReference>
<feature type="region of interest" description="Disordered" evidence="4">
    <location>
        <begin position="281"/>
        <end position="319"/>
    </location>
</feature>
<accession>A0A9D2JSD5</accession>
<reference evidence="6" key="1">
    <citation type="journal article" date="2021" name="PeerJ">
        <title>Extensive microbial diversity within the chicken gut microbiome revealed by metagenomics and culture.</title>
        <authorList>
            <person name="Gilroy R."/>
            <person name="Ravi A."/>
            <person name="Getino M."/>
            <person name="Pursley I."/>
            <person name="Horton D.L."/>
            <person name="Alikhan N.F."/>
            <person name="Baker D."/>
            <person name="Gharbi K."/>
            <person name="Hall N."/>
            <person name="Watson M."/>
            <person name="Adriaenssens E.M."/>
            <person name="Foster-Nyarko E."/>
            <person name="Jarju S."/>
            <person name="Secka A."/>
            <person name="Antonio M."/>
            <person name="Oren A."/>
            <person name="Chaudhuri R.R."/>
            <person name="La Ragione R."/>
            <person name="Hildebrand F."/>
            <person name="Pallen M.J."/>
        </authorList>
    </citation>
    <scope>NUCLEOTIDE SEQUENCE</scope>
    <source>
        <strain evidence="6">1068</strain>
    </source>
</reference>
<keyword evidence="1" id="KW-0805">Transcription regulation</keyword>
<dbReference type="InterPro" id="IPR037923">
    <property type="entry name" value="HTH-like"/>
</dbReference>
<dbReference type="PANTHER" id="PTHR43280">
    <property type="entry name" value="ARAC-FAMILY TRANSCRIPTIONAL REGULATOR"/>
    <property type="match status" value="1"/>
</dbReference>
<feature type="compositionally biased region" description="Pro residues" evidence="4">
    <location>
        <begin position="310"/>
        <end position="319"/>
    </location>
</feature>
<comment type="caution">
    <text evidence="6">The sequence shown here is derived from an EMBL/GenBank/DDBJ whole genome shotgun (WGS) entry which is preliminary data.</text>
</comment>
<gene>
    <name evidence="6" type="ORF">H9809_02625</name>
</gene>
<name>A0A9D2JSD5_9FIRM</name>
<dbReference type="InterPro" id="IPR020449">
    <property type="entry name" value="Tscrpt_reg_AraC-type_HTH"/>
</dbReference>
<dbReference type="PANTHER" id="PTHR43280:SF28">
    <property type="entry name" value="HTH-TYPE TRANSCRIPTIONAL ACTIVATOR RHAS"/>
    <property type="match status" value="1"/>
</dbReference>
<dbReference type="GO" id="GO:0003700">
    <property type="term" value="F:DNA-binding transcription factor activity"/>
    <property type="evidence" value="ECO:0007669"/>
    <property type="project" value="InterPro"/>
</dbReference>
<dbReference type="EMBL" id="DXBG01000059">
    <property type="protein sequence ID" value="HIZ64792.1"/>
    <property type="molecule type" value="Genomic_DNA"/>
</dbReference>
<organism evidence="6 7">
    <name type="scientific">Candidatus Blautia pullicola</name>
    <dbReference type="NCBI Taxonomy" id="2838498"/>
    <lineage>
        <taxon>Bacteria</taxon>
        <taxon>Bacillati</taxon>
        <taxon>Bacillota</taxon>
        <taxon>Clostridia</taxon>
        <taxon>Lachnospirales</taxon>
        <taxon>Lachnospiraceae</taxon>
        <taxon>Blautia</taxon>
    </lineage>
</organism>
<evidence type="ECO:0000259" key="5">
    <source>
        <dbReference type="PROSITE" id="PS01124"/>
    </source>
</evidence>
<dbReference type="SUPFAM" id="SSF51215">
    <property type="entry name" value="Regulatory protein AraC"/>
    <property type="match status" value="1"/>
</dbReference>
<evidence type="ECO:0000313" key="6">
    <source>
        <dbReference type="EMBL" id="HIZ64792.1"/>
    </source>
</evidence>
<dbReference type="SMART" id="SM00342">
    <property type="entry name" value="HTH_ARAC"/>
    <property type="match status" value="1"/>
</dbReference>
<dbReference type="Pfam" id="PF02311">
    <property type="entry name" value="AraC_binding"/>
    <property type="match status" value="1"/>
</dbReference>
<dbReference type="InterPro" id="IPR014710">
    <property type="entry name" value="RmlC-like_jellyroll"/>
</dbReference>
<evidence type="ECO:0000256" key="3">
    <source>
        <dbReference type="ARBA" id="ARBA00023163"/>
    </source>
</evidence>
<evidence type="ECO:0000256" key="2">
    <source>
        <dbReference type="ARBA" id="ARBA00023125"/>
    </source>
</evidence>
<dbReference type="Gene3D" id="1.10.10.60">
    <property type="entry name" value="Homeodomain-like"/>
    <property type="match status" value="2"/>
</dbReference>
<dbReference type="InterPro" id="IPR009057">
    <property type="entry name" value="Homeodomain-like_sf"/>
</dbReference>
<feature type="domain" description="HTH araC/xylS-type" evidence="5">
    <location>
        <begin position="169"/>
        <end position="267"/>
    </location>
</feature>
<evidence type="ECO:0000313" key="7">
    <source>
        <dbReference type="Proteomes" id="UP000824056"/>
    </source>
</evidence>
<reference evidence="6" key="2">
    <citation type="submission" date="2021-04" db="EMBL/GenBank/DDBJ databases">
        <authorList>
            <person name="Gilroy R."/>
        </authorList>
    </citation>
    <scope>NUCLEOTIDE SEQUENCE</scope>
    <source>
        <strain evidence="6">1068</strain>
    </source>
</reference>
<dbReference type="Gene3D" id="2.60.120.10">
    <property type="entry name" value="Jelly Rolls"/>
    <property type="match status" value="1"/>
</dbReference>
<dbReference type="InterPro" id="IPR003313">
    <property type="entry name" value="AraC-bd"/>
</dbReference>
<dbReference type="PRINTS" id="PR00032">
    <property type="entry name" value="HTHARAC"/>
</dbReference>
<dbReference type="AlphaFoldDB" id="A0A9D2JSD5"/>
<sequence length="319" mass="36607">MLDTAAIVMSHGKNIALEYAEGVNDNMCQSHFHEFYELYYLISGERIHMIESEVYHIKANSFVLFPPRTMHHSYGEKDVPFKRIVLYFTPDMITSESARNLLSQKVRIFSSKNQRTSPVYYVLKSIDQELRSEESFHEEYAAATLNQLAFTILRLHFPSVQSTPKTRPAQAVSYIHQHYGEEISVQDLASMLYVSPYYLCHEFKKATGKTIIQYLNITRILHAQRLLLETEKNITQISKEVGFSNITHFNRIFKSITGVSPREKRKEYKARTALSLTTVRNEEIKKNPAKQDSPPGLGRFSDITPLQPSALPPGGPFVL</sequence>
<evidence type="ECO:0000256" key="1">
    <source>
        <dbReference type="ARBA" id="ARBA00023015"/>
    </source>
</evidence>
<dbReference type="Proteomes" id="UP000824056">
    <property type="component" value="Unassembled WGS sequence"/>
</dbReference>
<dbReference type="PROSITE" id="PS01124">
    <property type="entry name" value="HTH_ARAC_FAMILY_2"/>
    <property type="match status" value="1"/>
</dbReference>
<evidence type="ECO:0000256" key="4">
    <source>
        <dbReference type="SAM" id="MobiDB-lite"/>
    </source>
</evidence>
<dbReference type="GO" id="GO:0043565">
    <property type="term" value="F:sequence-specific DNA binding"/>
    <property type="evidence" value="ECO:0007669"/>
    <property type="project" value="InterPro"/>
</dbReference>
<dbReference type="InterPro" id="IPR018060">
    <property type="entry name" value="HTH_AraC"/>
</dbReference>
<dbReference type="SUPFAM" id="SSF46689">
    <property type="entry name" value="Homeodomain-like"/>
    <property type="match status" value="2"/>
</dbReference>
<keyword evidence="2" id="KW-0238">DNA-binding</keyword>
<proteinExistence type="predicted"/>